<dbReference type="InterPro" id="IPR015897">
    <property type="entry name" value="CHK_kinase-like"/>
</dbReference>
<evidence type="ECO:0000313" key="2">
    <source>
        <dbReference type="Proteomes" id="UP001652740"/>
    </source>
</evidence>
<dbReference type="SUPFAM" id="SSF56112">
    <property type="entry name" value="Protein kinase-like (PK-like)"/>
    <property type="match status" value="1"/>
</dbReference>
<dbReference type="GeneID" id="116412978"/>
<dbReference type="SMART" id="SM00587">
    <property type="entry name" value="CHK"/>
    <property type="match status" value="1"/>
</dbReference>
<dbReference type="Gene3D" id="3.90.1200.10">
    <property type="match status" value="1"/>
</dbReference>
<evidence type="ECO:0000259" key="1">
    <source>
        <dbReference type="SMART" id="SM00587"/>
    </source>
</evidence>
<evidence type="ECO:0000313" key="3">
    <source>
        <dbReference type="RefSeq" id="XP_031765268.1"/>
    </source>
</evidence>
<dbReference type="InterPro" id="IPR004119">
    <property type="entry name" value="EcKL"/>
</dbReference>
<evidence type="ECO:0000313" key="5">
    <source>
        <dbReference type="RefSeq" id="XP_052750315.1"/>
    </source>
</evidence>
<feature type="domain" description="CHK kinase-like" evidence="1">
    <location>
        <begin position="125"/>
        <end position="312"/>
    </location>
</feature>
<dbReference type="RefSeq" id="XP_031765268.1">
    <property type="nucleotide sequence ID" value="XM_031909408.1"/>
</dbReference>
<dbReference type="PANTHER" id="PTHR11012:SF54">
    <property type="entry name" value="CHK KINASE-LIKE DOMAIN-CONTAINING PROTEIN"/>
    <property type="match status" value="1"/>
</dbReference>
<dbReference type="Pfam" id="PF02958">
    <property type="entry name" value="EcKL"/>
    <property type="match status" value="1"/>
</dbReference>
<dbReference type="RefSeq" id="XP_052750315.1">
    <property type="nucleotide sequence ID" value="XM_052894355.1"/>
</dbReference>
<organism evidence="2 4">
    <name type="scientific">Galleria mellonella</name>
    <name type="common">Greater wax moth</name>
    <dbReference type="NCBI Taxonomy" id="7137"/>
    <lineage>
        <taxon>Eukaryota</taxon>
        <taxon>Metazoa</taxon>
        <taxon>Ecdysozoa</taxon>
        <taxon>Arthropoda</taxon>
        <taxon>Hexapoda</taxon>
        <taxon>Insecta</taxon>
        <taxon>Pterygota</taxon>
        <taxon>Neoptera</taxon>
        <taxon>Endopterygota</taxon>
        <taxon>Lepidoptera</taxon>
        <taxon>Glossata</taxon>
        <taxon>Ditrysia</taxon>
        <taxon>Pyraloidea</taxon>
        <taxon>Pyralidae</taxon>
        <taxon>Galleriinae</taxon>
        <taxon>Galleria</taxon>
    </lineage>
</organism>
<dbReference type="Proteomes" id="UP001652740">
    <property type="component" value="Unplaced"/>
</dbReference>
<keyword evidence="2" id="KW-1185">Reference proteome</keyword>
<dbReference type="PANTHER" id="PTHR11012">
    <property type="entry name" value="PROTEIN KINASE-LIKE DOMAIN-CONTAINING"/>
    <property type="match status" value="1"/>
</dbReference>
<dbReference type="OrthoDB" id="191037at2759"/>
<dbReference type="AlphaFoldDB" id="A0A6J3C2W9"/>
<dbReference type="RefSeq" id="XP_031765269.1">
    <property type="nucleotide sequence ID" value="XM_031909409.1"/>
</dbReference>
<reference evidence="3 4" key="1">
    <citation type="submission" date="2025-04" db="UniProtKB">
        <authorList>
            <consortium name="RefSeq"/>
        </authorList>
    </citation>
    <scope>IDENTIFICATION</scope>
    <source>
        <tissue evidence="3 4">Whole adult</tissue>
        <tissue evidence="5">Whole larvae</tissue>
    </source>
</reference>
<dbReference type="InterPro" id="IPR011009">
    <property type="entry name" value="Kinase-like_dom_sf"/>
</dbReference>
<gene>
    <name evidence="3 4 5" type="primary">LOC116412978</name>
</gene>
<evidence type="ECO:0000313" key="4">
    <source>
        <dbReference type="RefSeq" id="XP_031765269.1"/>
    </source>
</evidence>
<sequence length="393" mass="45303">MTNINTEVVLRKLLDNIAKEHNYKDPNVNVRAITTAGANYSSVLYIVIISAPKKEELQLFAKVAIVGKVARSQLHLPLFDIERFAYKELLPAYEKIQDKNNLSKEKRLVWPKFYGCNQNLYEETIVLENLAIKGYVTYDRLKSVNWGYASKAVETLAKFHALSIAYGEENPTQYAELIQKMKVKPNSLDKMAGTLDKLTDMAVGVIKEENKERLKQYISKEGDLKNITTLYQSTGIIVLNHGDYRPSNLMHKMKDDGSLDIIPIDFQTISANSPVHDLYYFIFTSSDEEFRRKYYEQLLDHYYQQLCRALRNLNLDSEKHYPKKSYEKDLKEFVRFGLFHGVFSLPMITVDAENAPALHGEDGINCVQNIKTSDLYLERLNGIVNDYVRWGIL</sequence>
<accession>A0A6J3C2W9</accession>
<name>A0A6J3C2W9_GALME</name>
<dbReference type="KEGG" id="gmw:116412978"/>
<protein>
    <submittedName>
        <fullName evidence="3 4">Uncharacterized protein LOC116412978</fullName>
    </submittedName>
</protein>
<proteinExistence type="predicted"/>